<reference evidence="3 4" key="1">
    <citation type="submission" date="2018-03" db="EMBL/GenBank/DDBJ databases">
        <authorList>
            <person name="Keele B.F."/>
        </authorList>
    </citation>
    <scope>NUCLEOTIDE SEQUENCE [LARGE SCALE GENOMIC DNA]</scope>
    <source>
        <strain evidence="3 4">YL28-9</strain>
    </source>
</reference>
<accession>A0A2T3HMI3</accession>
<keyword evidence="4" id="KW-1185">Reference proteome</keyword>
<evidence type="ECO:0000313" key="3">
    <source>
        <dbReference type="EMBL" id="PST83650.1"/>
    </source>
</evidence>
<evidence type="ECO:0000256" key="1">
    <source>
        <dbReference type="ARBA" id="ARBA00006817"/>
    </source>
</evidence>
<dbReference type="AlphaFoldDB" id="A0A2T3HMI3"/>
<sequence>MKLWMGEPEMNVTVTTDWIVGNTIEISGFHHTGFVNTGKVLRFEPCSVLAYSYLSSISRLPDVPENQTRLTFSLIPLTATTKLSLHIENFPTDTIYKHLNFYWQATCVLLRDLVGENAC</sequence>
<name>A0A2T3HMI3_9SPHI</name>
<dbReference type="SUPFAM" id="SSF55961">
    <property type="entry name" value="Bet v1-like"/>
    <property type="match status" value="1"/>
</dbReference>
<dbReference type="Gene3D" id="3.30.530.20">
    <property type="match status" value="1"/>
</dbReference>
<dbReference type="Pfam" id="PF08327">
    <property type="entry name" value="AHSA1"/>
    <property type="match status" value="1"/>
</dbReference>
<organism evidence="3 4">
    <name type="scientific">Pedobacter yulinensis</name>
    <dbReference type="NCBI Taxonomy" id="2126353"/>
    <lineage>
        <taxon>Bacteria</taxon>
        <taxon>Pseudomonadati</taxon>
        <taxon>Bacteroidota</taxon>
        <taxon>Sphingobacteriia</taxon>
        <taxon>Sphingobacteriales</taxon>
        <taxon>Sphingobacteriaceae</taxon>
        <taxon>Pedobacter</taxon>
    </lineage>
</organism>
<dbReference type="InterPro" id="IPR023393">
    <property type="entry name" value="START-like_dom_sf"/>
</dbReference>
<feature type="domain" description="Activator of Hsp90 ATPase homologue 1/2-like C-terminal" evidence="2">
    <location>
        <begin position="11"/>
        <end position="112"/>
    </location>
</feature>
<dbReference type="InterPro" id="IPR013538">
    <property type="entry name" value="ASHA1/2-like_C"/>
</dbReference>
<dbReference type="EMBL" id="PYLS01000005">
    <property type="protein sequence ID" value="PST83650.1"/>
    <property type="molecule type" value="Genomic_DNA"/>
</dbReference>
<dbReference type="Proteomes" id="UP000240912">
    <property type="component" value="Unassembled WGS sequence"/>
</dbReference>
<protein>
    <submittedName>
        <fullName evidence="3">SRPBCC domain-containing protein</fullName>
    </submittedName>
</protein>
<gene>
    <name evidence="3" type="ORF">C7T94_14030</name>
</gene>
<proteinExistence type="inferred from homology"/>
<dbReference type="OrthoDB" id="2355173at2"/>
<comment type="caution">
    <text evidence="3">The sequence shown here is derived from an EMBL/GenBank/DDBJ whole genome shotgun (WGS) entry which is preliminary data.</text>
</comment>
<evidence type="ECO:0000313" key="4">
    <source>
        <dbReference type="Proteomes" id="UP000240912"/>
    </source>
</evidence>
<comment type="similarity">
    <text evidence="1">Belongs to the AHA1 family.</text>
</comment>
<evidence type="ECO:0000259" key="2">
    <source>
        <dbReference type="Pfam" id="PF08327"/>
    </source>
</evidence>